<keyword evidence="3" id="KW-1185">Reference proteome</keyword>
<proteinExistence type="predicted"/>
<sequence>MRHGPAGPGRTGPARLPARCARPLALLLAAALAGLPAAARSQDTAADIAFWSSVRDSRDPAELDAYLAAFPQGRFVELARLRAAALRGAAPRAAPAGTDAAAGPPPGPSAATPAVALRLAQPRLRAVDAIVADVDATPLRDGSGHRLVVVAADAPDAIAETDAAMREAVPVPAGRSRTSLPGGPAGRVEVRLYYVPRFAGAFVLAARAPAEREAPVPGAVLAAALLREAATLGPVRFEATHRGRPLLLQREFLRLRPRTEWDARWLAMGGWIATRRQVVALSLGQRVIQRRPDDSREIVCLLPDDDAVLARVAALRAGDAVLVRGTPTGWSQGAAEAVLLPDCALAEG</sequence>
<protein>
    <submittedName>
        <fullName evidence="2">Uncharacterized protein</fullName>
    </submittedName>
</protein>
<comment type="caution">
    <text evidence="2">The sequence shown here is derived from an EMBL/GenBank/DDBJ whole genome shotgun (WGS) entry which is preliminary data.</text>
</comment>
<evidence type="ECO:0000313" key="2">
    <source>
        <dbReference type="EMBL" id="MCK8783148.1"/>
    </source>
</evidence>
<gene>
    <name evidence="2" type="ORF">M0638_01980</name>
</gene>
<feature type="chain" id="PRO_5040787449" evidence="1">
    <location>
        <begin position="40"/>
        <end position="348"/>
    </location>
</feature>
<accession>A0A9X2BS08</accession>
<reference evidence="2" key="1">
    <citation type="submission" date="2022-04" db="EMBL/GenBank/DDBJ databases">
        <title>Roseomonas acroporae sp. nov., isolated from coral Acropora digitifera.</title>
        <authorList>
            <person name="Sun H."/>
        </authorList>
    </citation>
    <scope>NUCLEOTIDE SEQUENCE</scope>
    <source>
        <strain evidence="2">NAR14</strain>
    </source>
</reference>
<evidence type="ECO:0000313" key="3">
    <source>
        <dbReference type="Proteomes" id="UP001139516"/>
    </source>
</evidence>
<feature type="signal peptide" evidence="1">
    <location>
        <begin position="1"/>
        <end position="39"/>
    </location>
</feature>
<evidence type="ECO:0000256" key="1">
    <source>
        <dbReference type="SAM" id="SignalP"/>
    </source>
</evidence>
<dbReference type="EMBL" id="JALPRX010000007">
    <property type="protein sequence ID" value="MCK8783148.1"/>
    <property type="molecule type" value="Genomic_DNA"/>
</dbReference>
<keyword evidence="1" id="KW-0732">Signal</keyword>
<dbReference type="RefSeq" id="WP_248665275.1">
    <property type="nucleotide sequence ID" value="NZ_JALPRX010000007.1"/>
</dbReference>
<dbReference type="AlphaFoldDB" id="A0A9X2BS08"/>
<name>A0A9X2BS08_9PROT</name>
<dbReference type="Proteomes" id="UP001139516">
    <property type="component" value="Unassembled WGS sequence"/>
</dbReference>
<organism evidence="2 3">
    <name type="scientific">Roseomonas acroporae</name>
    <dbReference type="NCBI Taxonomy" id="2937791"/>
    <lineage>
        <taxon>Bacteria</taxon>
        <taxon>Pseudomonadati</taxon>
        <taxon>Pseudomonadota</taxon>
        <taxon>Alphaproteobacteria</taxon>
        <taxon>Acetobacterales</taxon>
        <taxon>Roseomonadaceae</taxon>
        <taxon>Roseomonas</taxon>
    </lineage>
</organism>